<dbReference type="SUPFAM" id="SSF50129">
    <property type="entry name" value="GroES-like"/>
    <property type="match status" value="1"/>
</dbReference>
<protein>
    <submittedName>
        <fullName evidence="2">Alcohol dehydrogenase GroESlike domain containing protein</fullName>
    </submittedName>
</protein>
<proteinExistence type="predicted"/>
<dbReference type="CDD" id="cd05289">
    <property type="entry name" value="MDR_like_2"/>
    <property type="match status" value="1"/>
</dbReference>
<dbReference type="InterPro" id="IPR020843">
    <property type="entry name" value="ER"/>
</dbReference>
<gene>
    <name evidence="2" type="ORF">ACA1_080630</name>
</gene>
<dbReference type="Gene3D" id="3.90.180.10">
    <property type="entry name" value="Medium-chain alcohol dehydrogenases, catalytic domain"/>
    <property type="match status" value="1"/>
</dbReference>
<dbReference type="EMBL" id="KB007874">
    <property type="protein sequence ID" value="ELR22666.1"/>
    <property type="molecule type" value="Genomic_DNA"/>
</dbReference>
<dbReference type="RefSeq" id="XP_004367747.1">
    <property type="nucleotide sequence ID" value="XM_004367690.1"/>
</dbReference>
<organism evidence="2 3">
    <name type="scientific">Acanthamoeba castellanii (strain ATCC 30010 / Neff)</name>
    <dbReference type="NCBI Taxonomy" id="1257118"/>
    <lineage>
        <taxon>Eukaryota</taxon>
        <taxon>Amoebozoa</taxon>
        <taxon>Discosea</taxon>
        <taxon>Longamoebia</taxon>
        <taxon>Centramoebida</taxon>
        <taxon>Acanthamoebidae</taxon>
        <taxon>Acanthamoeba</taxon>
    </lineage>
</organism>
<dbReference type="AlphaFoldDB" id="L8HE60"/>
<evidence type="ECO:0000313" key="3">
    <source>
        <dbReference type="Proteomes" id="UP000011083"/>
    </source>
</evidence>
<dbReference type="GO" id="GO:0016491">
    <property type="term" value="F:oxidoreductase activity"/>
    <property type="evidence" value="ECO:0007669"/>
    <property type="project" value="InterPro"/>
</dbReference>
<evidence type="ECO:0000259" key="1">
    <source>
        <dbReference type="SMART" id="SM00829"/>
    </source>
</evidence>
<keyword evidence="3" id="KW-1185">Reference proteome</keyword>
<dbReference type="InterPro" id="IPR011032">
    <property type="entry name" value="GroES-like_sf"/>
</dbReference>
<sequence length="428" mass="45502">MLTVRHLAADTDRWMRKTTSLSRLCNARFGRIVLQPGRAASTMSGLWGSCSSSVRLSGRGSTLTTRNGGLSILPKRFYAAEAKTQVVPPMGDAITEGELKNWAKGMQLMNTYTNTETSRMRAARVHEFGGVDAIVIEDIARPRPGGDEVLIRVGAAGVGPWDGWIRAGQSALPQPLPLTLGSDLAGIIEAVGPGVSKFAVGDAVFGATNPRFIGAYADYAVASAGMIAKKPVWLDDVEAASLPVIAVTAWQALFDQAKLRRGQSVLIHGAAGNVGAYAVQFAHRAGLEVTATASARDIERVRELGADRVIDRSQSFEELLHEVDAVIDLVGGYTQARSFQVLRAGGKLISAVSQPDREEAERRGVEAAFFLVNVTTAALTEIAAMLDARELVTNVGAVLPFADARLAHEMLEGSRPHPAGKIVLKIGA</sequence>
<accession>L8HE60</accession>
<dbReference type="Gene3D" id="3.40.50.720">
    <property type="entry name" value="NAD(P)-binding Rossmann-like Domain"/>
    <property type="match status" value="1"/>
</dbReference>
<dbReference type="OMA" id="YTKQSYY"/>
<feature type="domain" description="Enoyl reductase (ER)" evidence="1">
    <location>
        <begin position="129"/>
        <end position="424"/>
    </location>
</feature>
<dbReference type="KEGG" id="acan:ACA1_080630"/>
<dbReference type="InterPro" id="IPR013154">
    <property type="entry name" value="ADH-like_N"/>
</dbReference>
<dbReference type="InterPro" id="IPR036291">
    <property type="entry name" value="NAD(P)-bd_dom_sf"/>
</dbReference>
<dbReference type="VEuPathDB" id="AmoebaDB:ACA1_080630"/>
<dbReference type="OrthoDB" id="17092at2759"/>
<dbReference type="Pfam" id="PF13602">
    <property type="entry name" value="ADH_zinc_N_2"/>
    <property type="match status" value="1"/>
</dbReference>
<dbReference type="PANTHER" id="PTHR11695:SF294">
    <property type="entry name" value="RETICULON-4-INTERACTING PROTEIN 1, MITOCHONDRIAL"/>
    <property type="match status" value="1"/>
</dbReference>
<name>L8HE60_ACACF</name>
<dbReference type="InterPro" id="IPR050700">
    <property type="entry name" value="YIM1/Zinc_Alcohol_DH_Fams"/>
</dbReference>
<evidence type="ECO:0000313" key="2">
    <source>
        <dbReference type="EMBL" id="ELR22666.1"/>
    </source>
</evidence>
<dbReference type="STRING" id="1257118.L8HE60"/>
<dbReference type="PANTHER" id="PTHR11695">
    <property type="entry name" value="ALCOHOL DEHYDROGENASE RELATED"/>
    <property type="match status" value="1"/>
</dbReference>
<dbReference type="Pfam" id="PF08240">
    <property type="entry name" value="ADH_N"/>
    <property type="match status" value="1"/>
</dbReference>
<dbReference type="GeneID" id="14923609"/>
<dbReference type="SMART" id="SM00829">
    <property type="entry name" value="PKS_ER"/>
    <property type="match status" value="1"/>
</dbReference>
<dbReference type="SUPFAM" id="SSF51735">
    <property type="entry name" value="NAD(P)-binding Rossmann-fold domains"/>
    <property type="match status" value="1"/>
</dbReference>
<reference evidence="2 3" key="1">
    <citation type="journal article" date="2013" name="Genome Biol.">
        <title>Genome of Acanthamoeba castellanii highlights extensive lateral gene transfer and early evolution of tyrosine kinase signaling.</title>
        <authorList>
            <person name="Clarke M."/>
            <person name="Lohan A.J."/>
            <person name="Liu B."/>
            <person name="Lagkouvardos I."/>
            <person name="Roy S."/>
            <person name="Zafar N."/>
            <person name="Bertelli C."/>
            <person name="Schilde C."/>
            <person name="Kianianmomeni A."/>
            <person name="Burglin T.R."/>
            <person name="Frech C."/>
            <person name="Turcotte B."/>
            <person name="Kopec K.O."/>
            <person name="Synnott J.M."/>
            <person name="Choo C."/>
            <person name="Paponov I."/>
            <person name="Finkler A."/>
            <person name="Soon Heng Tan C."/>
            <person name="Hutchins A.P."/>
            <person name="Weinmeier T."/>
            <person name="Rattei T."/>
            <person name="Chu J.S."/>
            <person name="Gimenez G."/>
            <person name="Irimia M."/>
            <person name="Rigden D.J."/>
            <person name="Fitzpatrick D.A."/>
            <person name="Lorenzo-Morales J."/>
            <person name="Bateman A."/>
            <person name="Chiu C.H."/>
            <person name="Tang P."/>
            <person name="Hegemann P."/>
            <person name="Fromm H."/>
            <person name="Raoult D."/>
            <person name="Greub G."/>
            <person name="Miranda-Saavedra D."/>
            <person name="Chen N."/>
            <person name="Nash P."/>
            <person name="Ginger M.L."/>
            <person name="Horn M."/>
            <person name="Schaap P."/>
            <person name="Caler L."/>
            <person name="Loftus B."/>
        </authorList>
    </citation>
    <scope>NUCLEOTIDE SEQUENCE [LARGE SCALE GENOMIC DNA]</scope>
    <source>
        <strain evidence="2 3">Neff</strain>
    </source>
</reference>
<dbReference type="Proteomes" id="UP000011083">
    <property type="component" value="Unassembled WGS sequence"/>
</dbReference>